<dbReference type="GO" id="GO:0000049">
    <property type="term" value="F:tRNA binding"/>
    <property type="evidence" value="ECO:0007669"/>
    <property type="project" value="TreeGrafter"/>
</dbReference>
<evidence type="ECO:0000256" key="11">
    <source>
        <dbReference type="ARBA" id="ARBA00048366"/>
    </source>
</evidence>
<dbReference type="PANTHER" id="PTHR17490">
    <property type="entry name" value="SUA5"/>
    <property type="match status" value="1"/>
</dbReference>
<dbReference type="PANTHER" id="PTHR17490:SF16">
    <property type="entry name" value="THREONYLCARBAMOYL-AMP SYNTHASE"/>
    <property type="match status" value="1"/>
</dbReference>
<dbReference type="GO" id="GO:0003725">
    <property type="term" value="F:double-stranded RNA binding"/>
    <property type="evidence" value="ECO:0007669"/>
    <property type="project" value="InterPro"/>
</dbReference>
<evidence type="ECO:0000256" key="5">
    <source>
        <dbReference type="ARBA" id="ARBA00022679"/>
    </source>
</evidence>
<evidence type="ECO:0000256" key="9">
    <source>
        <dbReference type="ARBA" id="ARBA00022840"/>
    </source>
</evidence>
<dbReference type="GO" id="GO:0006450">
    <property type="term" value="P:regulation of translational fidelity"/>
    <property type="evidence" value="ECO:0007669"/>
    <property type="project" value="TreeGrafter"/>
</dbReference>
<reference evidence="13 14" key="1">
    <citation type="submission" date="2019-12" db="EMBL/GenBank/DDBJ databases">
        <authorList>
            <person name="Wolfe R."/>
            <person name="Danczak R."/>
            <person name="Wilkins M."/>
        </authorList>
    </citation>
    <scope>NUCLEOTIDE SEQUENCE [LARGE SCALE GENOMIC DNA]</scope>
    <source>
        <strain evidence="13">X2_MaxBin.013</strain>
    </source>
</reference>
<evidence type="ECO:0000313" key="14">
    <source>
        <dbReference type="Proteomes" id="UP000488506"/>
    </source>
</evidence>
<evidence type="ECO:0000313" key="13">
    <source>
        <dbReference type="EMBL" id="KAF0133161.1"/>
    </source>
</evidence>
<gene>
    <name evidence="13" type="ORF">FD145_1419</name>
</gene>
<dbReference type="Proteomes" id="UP000488506">
    <property type="component" value="Unassembled WGS sequence"/>
</dbReference>
<dbReference type="InterPro" id="IPR050156">
    <property type="entry name" value="TC-AMP_synthase_SUA5"/>
</dbReference>
<dbReference type="EMBL" id="WPAF01000033">
    <property type="protein sequence ID" value="KAF0133161.1"/>
    <property type="molecule type" value="Genomic_DNA"/>
</dbReference>
<evidence type="ECO:0000256" key="6">
    <source>
        <dbReference type="ARBA" id="ARBA00022694"/>
    </source>
</evidence>
<sequence>MKTIKANKKAIKIACEIIKSGGIIIFPTETVYGIGASALNKSAIKKIYKIKGRSFDKPLQVLISDKKQIAEFAKEISTSAQELIKKYWPGSLTLVLKKRGSRNNTVGLRMPDHKFILKLIKETGPLAATSANISGKPAPINAKEVNITADLLIDGGKCKQGLASTVIDATAEKLIVLRNGSIKI</sequence>
<protein>
    <recommendedName>
        <fullName evidence="10">L-threonylcarbamoyladenylate synthase</fullName>
        <ecNumber evidence="3">2.7.7.87</ecNumber>
    </recommendedName>
    <alternativeName>
        <fullName evidence="10">L-threonylcarbamoyladenylate synthase</fullName>
    </alternativeName>
</protein>
<keyword evidence="6" id="KW-0819">tRNA processing</keyword>
<keyword evidence="8" id="KW-0547">Nucleotide-binding</keyword>
<evidence type="ECO:0000256" key="3">
    <source>
        <dbReference type="ARBA" id="ARBA00012584"/>
    </source>
</evidence>
<dbReference type="GO" id="GO:0061710">
    <property type="term" value="F:L-threonylcarbamoyladenylate synthase"/>
    <property type="evidence" value="ECO:0007669"/>
    <property type="project" value="UniProtKB-EC"/>
</dbReference>
<dbReference type="GO" id="GO:0008033">
    <property type="term" value="P:tRNA processing"/>
    <property type="evidence" value="ECO:0007669"/>
    <property type="project" value="UniProtKB-KW"/>
</dbReference>
<comment type="caution">
    <text evidence="13">The sequence shown here is derived from an EMBL/GenBank/DDBJ whole genome shotgun (WGS) entry which is preliminary data.</text>
</comment>
<dbReference type="SUPFAM" id="SSF55821">
    <property type="entry name" value="YrdC/RibB"/>
    <property type="match status" value="1"/>
</dbReference>
<name>A0A833P2R9_UNCSA</name>
<dbReference type="GO" id="GO:0005737">
    <property type="term" value="C:cytoplasm"/>
    <property type="evidence" value="ECO:0007669"/>
    <property type="project" value="UniProtKB-SubCell"/>
</dbReference>
<dbReference type="PROSITE" id="PS51163">
    <property type="entry name" value="YRDC"/>
    <property type="match status" value="1"/>
</dbReference>
<evidence type="ECO:0000256" key="4">
    <source>
        <dbReference type="ARBA" id="ARBA00022490"/>
    </source>
</evidence>
<dbReference type="GO" id="GO:0005524">
    <property type="term" value="F:ATP binding"/>
    <property type="evidence" value="ECO:0007669"/>
    <property type="project" value="UniProtKB-KW"/>
</dbReference>
<accession>A0A833P2R9</accession>
<evidence type="ECO:0000256" key="2">
    <source>
        <dbReference type="ARBA" id="ARBA00007663"/>
    </source>
</evidence>
<evidence type="ECO:0000256" key="7">
    <source>
        <dbReference type="ARBA" id="ARBA00022695"/>
    </source>
</evidence>
<comment type="similarity">
    <text evidence="2">Belongs to the SUA5 family.</text>
</comment>
<evidence type="ECO:0000256" key="10">
    <source>
        <dbReference type="ARBA" id="ARBA00029774"/>
    </source>
</evidence>
<keyword evidence="4" id="KW-0963">Cytoplasm</keyword>
<feature type="domain" description="YrdC-like" evidence="12">
    <location>
        <begin position="8"/>
        <end position="182"/>
    </location>
</feature>
<proteinExistence type="inferred from homology"/>
<keyword evidence="5" id="KW-0808">Transferase</keyword>
<organism evidence="13 14">
    <name type="scientific">Candidatus Saganbacteria bacterium</name>
    <dbReference type="NCBI Taxonomy" id="2575572"/>
    <lineage>
        <taxon>Bacteria</taxon>
        <taxon>Bacillati</taxon>
        <taxon>Saganbacteria</taxon>
    </lineage>
</organism>
<evidence type="ECO:0000256" key="1">
    <source>
        <dbReference type="ARBA" id="ARBA00004496"/>
    </source>
</evidence>
<dbReference type="Gene3D" id="3.90.870.10">
    <property type="entry name" value="DHBP synthase"/>
    <property type="match status" value="1"/>
</dbReference>
<dbReference type="Pfam" id="PF01300">
    <property type="entry name" value="Sua5_yciO_yrdC"/>
    <property type="match status" value="1"/>
</dbReference>
<dbReference type="AlphaFoldDB" id="A0A833P2R9"/>
<comment type="subcellular location">
    <subcellularLocation>
        <location evidence="1">Cytoplasm</location>
    </subcellularLocation>
</comment>
<dbReference type="EC" id="2.7.7.87" evidence="3"/>
<dbReference type="InterPro" id="IPR017945">
    <property type="entry name" value="DHBP_synth_RibB-like_a/b_dom"/>
</dbReference>
<dbReference type="NCBIfam" id="TIGR00057">
    <property type="entry name" value="L-threonylcarbamoyladenylate synthase"/>
    <property type="match status" value="1"/>
</dbReference>
<keyword evidence="9" id="KW-0067">ATP-binding</keyword>
<keyword evidence="7" id="KW-0548">Nucleotidyltransferase</keyword>
<comment type="catalytic activity">
    <reaction evidence="11">
        <text>L-threonine + hydrogencarbonate + ATP = L-threonylcarbamoyladenylate + diphosphate + H2O</text>
        <dbReference type="Rhea" id="RHEA:36407"/>
        <dbReference type="ChEBI" id="CHEBI:15377"/>
        <dbReference type="ChEBI" id="CHEBI:17544"/>
        <dbReference type="ChEBI" id="CHEBI:30616"/>
        <dbReference type="ChEBI" id="CHEBI:33019"/>
        <dbReference type="ChEBI" id="CHEBI:57926"/>
        <dbReference type="ChEBI" id="CHEBI:73682"/>
        <dbReference type="EC" id="2.7.7.87"/>
    </reaction>
</comment>
<evidence type="ECO:0000256" key="8">
    <source>
        <dbReference type="ARBA" id="ARBA00022741"/>
    </source>
</evidence>
<evidence type="ECO:0000259" key="12">
    <source>
        <dbReference type="PROSITE" id="PS51163"/>
    </source>
</evidence>
<dbReference type="InterPro" id="IPR006070">
    <property type="entry name" value="Sua5-like_dom"/>
</dbReference>